<dbReference type="EMBL" id="CP013011">
    <property type="protein sequence ID" value="ALL00669.1"/>
    <property type="molecule type" value="Genomic_DNA"/>
</dbReference>
<organism evidence="3 4">
    <name type="scientific">Pyrodictium delaneyi</name>
    <dbReference type="NCBI Taxonomy" id="1273541"/>
    <lineage>
        <taxon>Archaea</taxon>
        <taxon>Thermoproteota</taxon>
        <taxon>Thermoprotei</taxon>
        <taxon>Desulfurococcales</taxon>
        <taxon>Pyrodictiaceae</taxon>
        <taxon>Pyrodictium</taxon>
    </lineage>
</organism>
<dbReference type="InterPro" id="IPR010920">
    <property type="entry name" value="LSM_dom_sf"/>
</dbReference>
<evidence type="ECO:0000313" key="3">
    <source>
        <dbReference type="EMBL" id="ALL00669.1"/>
    </source>
</evidence>
<reference evidence="3 4" key="1">
    <citation type="submission" date="2015-10" db="EMBL/GenBank/DDBJ databases">
        <title>Complete genome sequence of hyperthermophilic archaeon Pyrodictium delaneyi Su06.</title>
        <authorList>
            <person name="Jung J.-H."/>
            <person name="Lin J."/>
            <person name="Holden J.F."/>
            <person name="Park C.-S."/>
        </authorList>
    </citation>
    <scope>NUCLEOTIDE SEQUENCE [LARGE SCALE GENOMIC DNA]</scope>
    <source>
        <strain evidence="3 4">Su06</strain>
    </source>
</reference>
<evidence type="ECO:0000256" key="1">
    <source>
        <dbReference type="ARBA" id="ARBA00023274"/>
    </source>
</evidence>
<dbReference type="GO" id="GO:1990904">
    <property type="term" value="C:ribonucleoprotein complex"/>
    <property type="evidence" value="ECO:0007669"/>
    <property type="project" value="UniProtKB-KW"/>
</dbReference>
<dbReference type="CDD" id="cd01726">
    <property type="entry name" value="LSm6"/>
    <property type="match status" value="1"/>
</dbReference>
<dbReference type="GO" id="GO:0000398">
    <property type="term" value="P:mRNA splicing, via spliceosome"/>
    <property type="evidence" value="ECO:0007669"/>
    <property type="project" value="InterPro"/>
</dbReference>
<dbReference type="SUPFAM" id="SSF50182">
    <property type="entry name" value="Sm-like ribonucleoproteins"/>
    <property type="match status" value="1"/>
</dbReference>
<dbReference type="GO" id="GO:0003723">
    <property type="term" value="F:RNA binding"/>
    <property type="evidence" value="ECO:0007669"/>
    <property type="project" value="InterPro"/>
</dbReference>
<dbReference type="SMART" id="SM00651">
    <property type="entry name" value="Sm"/>
    <property type="match status" value="1"/>
</dbReference>
<dbReference type="InterPro" id="IPR001163">
    <property type="entry name" value="Sm_dom_euk/arc"/>
</dbReference>
<dbReference type="PANTHER" id="PTHR11021:SF0">
    <property type="entry name" value="SMALL NUCLEAR RIBONUCLEOPROTEIN F"/>
    <property type="match status" value="1"/>
</dbReference>
<dbReference type="KEGG" id="pdl:Pyrde_0619"/>
<dbReference type="InterPro" id="IPR047575">
    <property type="entry name" value="Sm"/>
</dbReference>
<evidence type="ECO:0000313" key="4">
    <source>
        <dbReference type="Proteomes" id="UP000058613"/>
    </source>
</evidence>
<keyword evidence="1 3" id="KW-0687">Ribonucleoprotein</keyword>
<accession>A0A0P0N236</accession>
<dbReference type="PANTHER" id="PTHR11021">
    <property type="entry name" value="SMALL NUCLEAR RIBONUCLEOPROTEIN F SNRNP-F"/>
    <property type="match status" value="1"/>
</dbReference>
<feature type="domain" description="Sm" evidence="2">
    <location>
        <begin position="13"/>
        <end position="87"/>
    </location>
</feature>
<protein>
    <submittedName>
        <fullName evidence="3">Small nuclear ribonucleoprotein, LSM family</fullName>
    </submittedName>
</protein>
<evidence type="ECO:0000259" key="2">
    <source>
        <dbReference type="PROSITE" id="PS52002"/>
    </source>
</evidence>
<dbReference type="InterPro" id="IPR016487">
    <property type="entry name" value="Lsm6/sSmF"/>
</dbReference>
<sequence>MEMAQRQRVKPVSPLRVLREAVGRVIFVKLKDGSEYIGKLDATDSTMNLVLDECVELKPGTMEPKVKYGRVLIRGSHVVYVSVDFEIVAGGSLPIG</sequence>
<dbReference type="PATRIC" id="fig|1273541.4.peg.669"/>
<dbReference type="Proteomes" id="UP000058613">
    <property type="component" value="Chromosome"/>
</dbReference>
<gene>
    <name evidence="3" type="ORF">Pyrde_0619</name>
</gene>
<dbReference type="AlphaFoldDB" id="A0A0P0N236"/>
<dbReference type="STRING" id="1273541.Pyrde_0619"/>
<proteinExistence type="predicted"/>
<name>A0A0P0N236_9CREN</name>
<dbReference type="Gene3D" id="2.30.30.100">
    <property type="match status" value="1"/>
</dbReference>
<dbReference type="PROSITE" id="PS52002">
    <property type="entry name" value="SM"/>
    <property type="match status" value="1"/>
</dbReference>
<dbReference type="Pfam" id="PF01423">
    <property type="entry name" value="LSM"/>
    <property type="match status" value="1"/>
</dbReference>